<dbReference type="AlphaFoldDB" id="A0A4Y2CRW1"/>
<comment type="caution">
    <text evidence="3">The sequence shown here is derived from an EMBL/GenBank/DDBJ whole genome shotgun (WGS) entry which is preliminary data.</text>
</comment>
<evidence type="ECO:0000313" key="4">
    <source>
        <dbReference type="Proteomes" id="UP000499080"/>
    </source>
</evidence>
<dbReference type="InterPro" id="IPR002492">
    <property type="entry name" value="Transposase_Tc1-like"/>
</dbReference>
<organism evidence="3 4">
    <name type="scientific">Araneus ventricosus</name>
    <name type="common">Orbweaver spider</name>
    <name type="synonym">Epeira ventricosa</name>
    <dbReference type="NCBI Taxonomy" id="182803"/>
    <lineage>
        <taxon>Eukaryota</taxon>
        <taxon>Metazoa</taxon>
        <taxon>Ecdysozoa</taxon>
        <taxon>Arthropoda</taxon>
        <taxon>Chelicerata</taxon>
        <taxon>Arachnida</taxon>
        <taxon>Araneae</taxon>
        <taxon>Araneomorphae</taxon>
        <taxon>Entelegynae</taxon>
        <taxon>Araneoidea</taxon>
        <taxon>Araneidae</taxon>
        <taxon>Araneus</taxon>
    </lineage>
</organism>
<evidence type="ECO:0000259" key="2">
    <source>
        <dbReference type="Pfam" id="PF01498"/>
    </source>
</evidence>
<sequence>MTYRHRLPEELRWRAIGRLEAGQSQIEVDRWLNVSPSVVHRLWQQFLTTDSAFRRFSQGRPTATTSADDRYLSLWARRNRTATPTQLRSSLATATGRLVSTSTVLRRLHEGGLYARQPAICMPLTSRHRRVRLREPGTRYHPSNIRERDAYGGDNVCVWGGISLNGHTNLHVFPRGTVNAQDYRNGILDAYVRPYAGAIGDDFLLQDDSARPHRARIVDDYLQQEKNQSIK</sequence>
<accession>A0A4Y2CRW1</accession>
<dbReference type="InterPro" id="IPR009057">
    <property type="entry name" value="Homeodomain-like_sf"/>
</dbReference>
<evidence type="ECO:0000313" key="3">
    <source>
        <dbReference type="EMBL" id="GBM06604.1"/>
    </source>
</evidence>
<reference evidence="3 4" key="1">
    <citation type="journal article" date="2019" name="Sci. Rep.">
        <title>Orb-weaving spider Araneus ventricosus genome elucidates the spidroin gene catalogue.</title>
        <authorList>
            <person name="Kono N."/>
            <person name="Nakamura H."/>
            <person name="Ohtoshi R."/>
            <person name="Moran D.A.P."/>
            <person name="Shinohara A."/>
            <person name="Yoshida Y."/>
            <person name="Fujiwara M."/>
            <person name="Mori M."/>
            <person name="Tomita M."/>
            <person name="Arakawa K."/>
        </authorList>
    </citation>
    <scope>NUCLEOTIDE SEQUENCE [LARGE SCALE GENOMIC DNA]</scope>
</reference>
<gene>
    <name evidence="3" type="ORF">AVEN_220040_1</name>
</gene>
<proteinExistence type="predicted"/>
<feature type="domain" description="Transposase Tc1-like" evidence="2">
    <location>
        <begin position="69"/>
        <end position="134"/>
    </location>
</feature>
<name>A0A4Y2CRW1_ARAVE</name>
<dbReference type="GO" id="GO:0005634">
    <property type="term" value="C:nucleus"/>
    <property type="evidence" value="ECO:0007669"/>
    <property type="project" value="UniProtKB-SubCell"/>
</dbReference>
<comment type="subcellular location">
    <subcellularLocation>
        <location evidence="1">Nucleus</location>
    </subcellularLocation>
</comment>
<dbReference type="Gene3D" id="3.30.420.10">
    <property type="entry name" value="Ribonuclease H-like superfamily/Ribonuclease H"/>
    <property type="match status" value="1"/>
</dbReference>
<keyword evidence="4" id="KW-1185">Reference proteome</keyword>
<evidence type="ECO:0000256" key="1">
    <source>
        <dbReference type="ARBA" id="ARBA00004123"/>
    </source>
</evidence>
<dbReference type="SUPFAM" id="SSF46689">
    <property type="entry name" value="Homeodomain-like"/>
    <property type="match status" value="1"/>
</dbReference>
<dbReference type="InterPro" id="IPR036397">
    <property type="entry name" value="RNaseH_sf"/>
</dbReference>
<dbReference type="Pfam" id="PF01498">
    <property type="entry name" value="HTH_Tnp_Tc3_2"/>
    <property type="match status" value="1"/>
</dbReference>
<dbReference type="GO" id="GO:0015074">
    <property type="term" value="P:DNA integration"/>
    <property type="evidence" value="ECO:0007669"/>
    <property type="project" value="InterPro"/>
</dbReference>
<dbReference type="Proteomes" id="UP000499080">
    <property type="component" value="Unassembled WGS sequence"/>
</dbReference>
<dbReference type="EMBL" id="BGPR01000231">
    <property type="protein sequence ID" value="GBM06604.1"/>
    <property type="molecule type" value="Genomic_DNA"/>
</dbReference>
<dbReference type="GO" id="GO:0006313">
    <property type="term" value="P:DNA transposition"/>
    <property type="evidence" value="ECO:0007669"/>
    <property type="project" value="InterPro"/>
</dbReference>
<dbReference type="GO" id="GO:0003677">
    <property type="term" value="F:DNA binding"/>
    <property type="evidence" value="ECO:0007669"/>
    <property type="project" value="InterPro"/>
</dbReference>
<protein>
    <recommendedName>
        <fullName evidence="2">Transposase Tc1-like domain-containing protein</fullName>
    </recommendedName>
</protein>